<gene>
    <name evidence="1" type="ORF">METZ01_LOCUS117985</name>
</gene>
<sequence>MLHFVVNYCELRACQHWRIDNKCTKNNLPIADSVKYVANMHDSSVCEVRKQIDKYRLENLLEE</sequence>
<protein>
    <submittedName>
        <fullName evidence="1">Uncharacterized protein</fullName>
    </submittedName>
</protein>
<organism evidence="1">
    <name type="scientific">marine metagenome</name>
    <dbReference type="NCBI Taxonomy" id="408172"/>
    <lineage>
        <taxon>unclassified sequences</taxon>
        <taxon>metagenomes</taxon>
        <taxon>ecological metagenomes</taxon>
    </lineage>
</organism>
<dbReference type="EMBL" id="UINC01015477">
    <property type="protein sequence ID" value="SVA65131.1"/>
    <property type="molecule type" value="Genomic_DNA"/>
</dbReference>
<name>A0A381XKZ4_9ZZZZ</name>
<evidence type="ECO:0000313" key="1">
    <source>
        <dbReference type="EMBL" id="SVA65131.1"/>
    </source>
</evidence>
<dbReference type="AlphaFoldDB" id="A0A381XKZ4"/>
<proteinExistence type="predicted"/>
<accession>A0A381XKZ4</accession>
<reference evidence="1" key="1">
    <citation type="submission" date="2018-05" db="EMBL/GenBank/DDBJ databases">
        <authorList>
            <person name="Lanie J.A."/>
            <person name="Ng W.-L."/>
            <person name="Kazmierczak K.M."/>
            <person name="Andrzejewski T.M."/>
            <person name="Davidsen T.M."/>
            <person name="Wayne K.J."/>
            <person name="Tettelin H."/>
            <person name="Glass J.I."/>
            <person name="Rusch D."/>
            <person name="Podicherti R."/>
            <person name="Tsui H.-C.T."/>
            <person name="Winkler M.E."/>
        </authorList>
    </citation>
    <scope>NUCLEOTIDE SEQUENCE</scope>
</reference>